<dbReference type="Gene3D" id="2.20.200.10">
    <property type="entry name" value="Outer membrane efflux proteins (OEP)"/>
    <property type="match status" value="1"/>
</dbReference>
<dbReference type="PANTHER" id="PTHR30203:SF33">
    <property type="entry name" value="BLR4455 PROTEIN"/>
    <property type="match status" value="1"/>
</dbReference>
<feature type="compositionally biased region" description="Basic and acidic residues" evidence="1">
    <location>
        <begin position="505"/>
        <end position="519"/>
    </location>
</feature>
<dbReference type="InterPro" id="IPR003423">
    <property type="entry name" value="OMP_efflux"/>
</dbReference>
<gene>
    <name evidence="2" type="ORF">LDC_03239</name>
</gene>
<feature type="region of interest" description="Disordered" evidence="1">
    <location>
        <begin position="495"/>
        <end position="519"/>
    </location>
</feature>
<accession>F8UHU7</accession>
<organism evidence="2">
    <name type="scientific">uncultured microorganism</name>
    <dbReference type="NCBI Taxonomy" id="358574"/>
    <lineage>
        <taxon>unclassified sequences</taxon>
        <taxon>environmental samples</taxon>
    </lineage>
</organism>
<dbReference type="PANTHER" id="PTHR30203">
    <property type="entry name" value="OUTER MEMBRANE CATION EFFLUX PROTEIN"/>
    <property type="match status" value="1"/>
</dbReference>
<dbReference type="NCBIfam" id="TIGR01845">
    <property type="entry name" value="outer_NodT"/>
    <property type="match status" value="1"/>
</dbReference>
<dbReference type="Gene3D" id="1.20.1600.10">
    <property type="entry name" value="Outer membrane efflux proteins (OEP)"/>
    <property type="match status" value="1"/>
</dbReference>
<evidence type="ECO:0000256" key="1">
    <source>
        <dbReference type="SAM" id="MobiDB-lite"/>
    </source>
</evidence>
<proteinExistence type="predicted"/>
<dbReference type="GO" id="GO:0016020">
    <property type="term" value="C:membrane"/>
    <property type="evidence" value="ECO:0007669"/>
    <property type="project" value="InterPro"/>
</dbReference>
<dbReference type="InterPro" id="IPR010131">
    <property type="entry name" value="MdtP/NodT-like"/>
</dbReference>
<dbReference type="SUPFAM" id="SSF56954">
    <property type="entry name" value="Outer membrane efflux proteins (OEP)"/>
    <property type="match status" value="1"/>
</dbReference>
<name>F8UHU7_9ZZZZ</name>
<dbReference type="AlphaFoldDB" id="F8UHU7"/>
<keyword evidence="2" id="KW-0449">Lipoprotein</keyword>
<evidence type="ECO:0000313" key="2">
    <source>
        <dbReference type="EMBL" id="AEI30604.1"/>
    </source>
</evidence>
<dbReference type="Pfam" id="PF02321">
    <property type="entry name" value="OEP"/>
    <property type="match status" value="2"/>
</dbReference>
<dbReference type="EMBL" id="JF805240">
    <property type="protein sequence ID" value="AEI30604.1"/>
    <property type="molecule type" value="Genomic_DNA"/>
</dbReference>
<dbReference type="GO" id="GO:0015562">
    <property type="term" value="F:efflux transmembrane transporter activity"/>
    <property type="evidence" value="ECO:0007669"/>
    <property type="project" value="InterPro"/>
</dbReference>
<dbReference type="PROSITE" id="PS51257">
    <property type="entry name" value="PROKAR_LIPOPROTEIN"/>
    <property type="match status" value="1"/>
</dbReference>
<reference evidence="2" key="1">
    <citation type="submission" date="2011-04" db="EMBL/GenBank/DDBJ databases">
        <title>Taxonomic and functional metagenomic profiling of the microbial community in the anoxic sediment of a brackish shallow lake (Laguna de Carrizo Central Spain).</title>
        <authorList>
            <consortium name="CONSOLIDER consortium CSD2007-00005"/>
            <person name="Guazzaroni M.-E."/>
            <person name="Richter M."/>
            <person name="Garcia-Salamanca A."/>
            <person name="Yarza P."/>
            <person name="Ferrer M."/>
        </authorList>
    </citation>
    <scope>NUCLEOTIDE SEQUENCE</scope>
</reference>
<protein>
    <submittedName>
        <fullName evidence="2">RND efflux system outer membrane lipoprotein NodT family</fullName>
    </submittedName>
</protein>
<sequence length="519" mass="54497">MQTDRSLPYIRLSPRSIWIGLSAGMLAGCASGPDFKPPAAPDVAGYTATALPAQTVAAPTALGGTQRFVAGAPIAAEWWRQFGLAKLDALIEAALRASPTLEAAEATLRQARQNYEAKAGTTQYPQANANLGAQRQGVNNAAAGLPGGERTYNLFNASVAVSYDLDLAGGNRRALEALAAQTEYQRHQLEAARLTLIGNLVTTAIAQAQLAGQIEASAAILAAQEEQLVLTRKRLELGAASDRDVLALQTQVEQTRAGLPPLRQRLEQNQHLLATLAGQPPGSAAPQGVLPHFNLADFSLPGELPVSLPSELTRQRPDIQAAEALLAAASAQRGVAVSRLYPRIALNANLGAQALTAASLFDGGSLAWGLAGQLAQPLFNRGLRAEVGAAEAGFDAAAAHYRQTVLQALREVADVLRALDHDAQALASHAAADSAARESLRLTQQHYDLGAASYLELLIAQQQAQQTRISLVAAQASRLADTAALYQAMGGGWSRDLPADQQAQPEHKGNHQKSDATPS</sequence>